<dbReference type="InterPro" id="IPR036390">
    <property type="entry name" value="WH_DNA-bd_sf"/>
</dbReference>
<dbReference type="FunFam" id="1.10.10.10:FF:000010">
    <property type="entry name" value="Forkhead box P2 isoform B"/>
    <property type="match status" value="1"/>
</dbReference>
<reference evidence="13" key="3">
    <citation type="journal article" date="2004" name="Trends Parasitol.">
        <title>The Anopheles gambiae genome: an update.</title>
        <authorList>
            <person name="Mongin E."/>
            <person name="Louis C."/>
            <person name="Holt R.A."/>
            <person name="Birney E."/>
            <person name="Collins F.H."/>
        </authorList>
    </citation>
    <scope>NUCLEOTIDE SEQUENCE</scope>
    <source>
        <strain evidence="13">PEST</strain>
    </source>
</reference>
<dbReference type="VEuPathDB" id="VectorBase:AGAP000569"/>
<dbReference type="Pfam" id="PF00250">
    <property type="entry name" value="Forkhead"/>
    <property type="match status" value="1"/>
</dbReference>
<feature type="compositionally biased region" description="Gly residues" evidence="11">
    <location>
        <begin position="410"/>
        <end position="419"/>
    </location>
</feature>
<evidence type="ECO:0000256" key="4">
    <source>
        <dbReference type="ARBA" id="ARBA00022771"/>
    </source>
</evidence>
<evidence type="ECO:0000256" key="10">
    <source>
        <dbReference type="PROSITE-ProRule" id="PRU00089"/>
    </source>
</evidence>
<feature type="compositionally biased region" description="Low complexity" evidence="11">
    <location>
        <begin position="64"/>
        <end position="83"/>
    </location>
</feature>
<evidence type="ECO:0000256" key="2">
    <source>
        <dbReference type="ARBA" id="ARBA00022491"/>
    </source>
</evidence>
<keyword evidence="8" id="KW-0804">Transcription</keyword>
<dbReference type="InterPro" id="IPR036388">
    <property type="entry name" value="WH-like_DNA-bd_sf"/>
</dbReference>
<evidence type="ECO:0000256" key="9">
    <source>
        <dbReference type="ARBA" id="ARBA00023242"/>
    </source>
</evidence>
<evidence type="ECO:0000256" key="6">
    <source>
        <dbReference type="ARBA" id="ARBA00023015"/>
    </source>
</evidence>
<organism evidence="13">
    <name type="scientific">Anopheles gambiae</name>
    <name type="common">African malaria mosquito</name>
    <dbReference type="NCBI Taxonomy" id="7165"/>
    <lineage>
        <taxon>Eukaryota</taxon>
        <taxon>Metazoa</taxon>
        <taxon>Ecdysozoa</taxon>
        <taxon>Arthropoda</taxon>
        <taxon>Hexapoda</taxon>
        <taxon>Insecta</taxon>
        <taxon>Pterygota</taxon>
        <taxon>Neoptera</taxon>
        <taxon>Endopterygota</taxon>
        <taxon>Diptera</taxon>
        <taxon>Nematocera</taxon>
        <taxon>Culicoidea</taxon>
        <taxon>Culicidae</taxon>
        <taxon>Anophelinae</taxon>
        <taxon>Anopheles</taxon>
    </lineage>
</organism>
<dbReference type="AlphaFoldDB" id="F5HJF2"/>
<evidence type="ECO:0000256" key="3">
    <source>
        <dbReference type="ARBA" id="ARBA00022723"/>
    </source>
</evidence>
<dbReference type="PROSITE" id="PS50039">
    <property type="entry name" value="FORK_HEAD_3"/>
    <property type="match status" value="1"/>
</dbReference>
<keyword evidence="3" id="KW-0479">Metal-binding</keyword>
<keyword evidence="6" id="KW-0805">Transcription regulation</keyword>
<dbReference type="PANTHER" id="PTHR45796:SF4">
    <property type="entry name" value="FORKHEAD BOX P, ISOFORM C"/>
    <property type="match status" value="1"/>
</dbReference>
<keyword evidence="7 10" id="KW-0238">DNA-binding</keyword>
<feature type="domain" description="Fork-head" evidence="12">
    <location>
        <begin position="271"/>
        <end position="357"/>
    </location>
</feature>
<evidence type="ECO:0000256" key="5">
    <source>
        <dbReference type="ARBA" id="ARBA00022833"/>
    </source>
</evidence>
<evidence type="ECO:0000256" key="1">
    <source>
        <dbReference type="ARBA" id="ARBA00004123"/>
    </source>
</evidence>
<evidence type="ECO:0000256" key="7">
    <source>
        <dbReference type="ARBA" id="ARBA00023125"/>
    </source>
</evidence>
<reference evidence="13" key="5">
    <citation type="submission" date="2011-05" db="EMBL/GenBank/DDBJ databases">
        <authorList>
            <consortium name="VectorBase"/>
        </authorList>
    </citation>
    <scope>NUCLEOTIDE SEQUENCE</scope>
    <source>
        <strain evidence="13">PEST</strain>
    </source>
</reference>
<feature type="non-terminal residue" evidence="13">
    <location>
        <position position="1"/>
    </location>
</feature>
<comment type="subcellular location">
    <subcellularLocation>
        <location evidence="1 10">Nucleus</location>
    </subcellularLocation>
</comment>
<evidence type="ECO:0000256" key="11">
    <source>
        <dbReference type="SAM" id="MobiDB-lite"/>
    </source>
</evidence>
<evidence type="ECO:0000256" key="8">
    <source>
        <dbReference type="ARBA" id="ARBA00023163"/>
    </source>
</evidence>
<dbReference type="InterPro" id="IPR001766">
    <property type="entry name" value="Fork_head_dom"/>
</dbReference>
<keyword evidence="5" id="KW-0862">Zinc</keyword>
<proteinExistence type="predicted"/>
<dbReference type="PRINTS" id="PR00053">
    <property type="entry name" value="FORKHEAD"/>
</dbReference>
<protein>
    <submittedName>
        <fullName evidence="13">AGAP000569-PB</fullName>
    </submittedName>
</protein>
<accession>F5HJF2</accession>
<dbReference type="VEuPathDB" id="VectorBase:AGAMI1_009515"/>
<dbReference type="PANTHER" id="PTHR45796">
    <property type="entry name" value="FORKHEAD BOX P, ISOFORM C"/>
    <property type="match status" value="1"/>
</dbReference>
<feature type="region of interest" description="Disordered" evidence="11">
    <location>
        <begin position="358"/>
        <end position="464"/>
    </location>
</feature>
<keyword evidence="2" id="KW-0678">Repressor</keyword>
<name>F5HJF2_ANOGA</name>
<dbReference type="Gene3D" id="1.10.10.10">
    <property type="entry name" value="Winged helix-like DNA-binding domain superfamily/Winged helix DNA-binding domain"/>
    <property type="match status" value="1"/>
</dbReference>
<dbReference type="HOGENOM" id="CLU_589977_0_0_1"/>
<reference evidence="13" key="4">
    <citation type="journal article" date="2007" name="Genome Biol.">
        <title>Update of the Anopheles gambiae PEST genome assembly.</title>
        <authorList>
            <person name="Sharakhova M.V."/>
            <person name="Hammond M.P."/>
            <person name="Lobo N.F."/>
            <person name="Krzywinski J."/>
            <person name="Unger M.F."/>
            <person name="Hillenmeyer M.E."/>
            <person name="Bruggner R.V."/>
            <person name="Birney E."/>
            <person name="Collins F.H."/>
        </authorList>
    </citation>
    <scope>NUCLEOTIDE SEQUENCE</scope>
    <source>
        <strain evidence="13">PEST</strain>
    </source>
</reference>
<dbReference type="GO" id="GO:0008270">
    <property type="term" value="F:zinc ion binding"/>
    <property type="evidence" value="ECO:0007669"/>
    <property type="project" value="UniProtKB-KW"/>
</dbReference>
<dbReference type="SUPFAM" id="SSF46785">
    <property type="entry name" value="Winged helix' DNA-binding domain"/>
    <property type="match status" value="1"/>
</dbReference>
<sequence>RAGQWVVLVPGRLDHDPPAVRWGRLPLARLRARVRRVRRLLQPSALGPHQRRLLGGPGPHPDGGRLPAAPAAAEGARPAAGDDTAPEQEERDAAGHAGRRPVRRLLPVPAAGHTAAAAAAPATAGTINAAAIVRLERRPAGRERHARRAVRSDRRAALSGRAGRRHGAGCVRGRPAHPPAASRRVGRCGTSSTPSPRCPAAAAAAAAAASPSPPSSPAGATFAVTAGCWVAGCGNWWHWRHEVVQGRWSGPAQVLLAPGQRREFYRSHDVRPPFTYASLIRQAIIESPEKQLTLNEIYNWFQNTFCYFRRNAATWKNAIRTNLSLHKCFVRYEDDFGSFWMVDDHEFLKRRHLSRGRPRKYDISMPPLADPPAAGAGGPLPTPAGRPSGPASEQGDRAGSLHSPADTLGPDGGGAGGYGEEGEYGREPTGGPTGSRSVPEKELQHGGGRQRHQPATKKPDYSRR</sequence>
<gene>
    <name evidence="13" type="ORF">AgaP_AGAP000569</name>
</gene>
<comment type="caution">
    <text evidence="13">The sequence shown here is derived from an EMBL/GenBank/DDBJ whole genome shotgun (WGS) entry which is preliminary data.</text>
</comment>
<evidence type="ECO:0000259" key="12">
    <source>
        <dbReference type="PROSITE" id="PS50039"/>
    </source>
</evidence>
<dbReference type="GO" id="GO:0043565">
    <property type="term" value="F:sequence-specific DNA binding"/>
    <property type="evidence" value="ECO:0007669"/>
    <property type="project" value="InterPro"/>
</dbReference>
<dbReference type="GO" id="GO:0003700">
    <property type="term" value="F:DNA-binding transcription factor activity"/>
    <property type="evidence" value="ECO:0007669"/>
    <property type="project" value="InterPro"/>
</dbReference>
<reference evidence="13" key="1">
    <citation type="journal article" date="2002" name="Science">
        <title>The genome sequence of the malaria mosquito Anopheles gambiae.</title>
        <authorList>
            <person name="Holt R.A."/>
            <person name="Subramanian G.M."/>
            <person name="Halpern A."/>
            <person name="Sutton G.G."/>
            <person name="Charlab R."/>
            <person name="Nusskern D.R."/>
            <person name="Wincker P."/>
            <person name="Clark A.G."/>
            <person name="Ribeiro J.M."/>
            <person name="Wides R."/>
            <person name="Salzberg S.L."/>
            <person name="Loftus B."/>
            <person name="Yandell M."/>
            <person name="Majoros W.H."/>
            <person name="Rusch D.B."/>
            <person name="Lai Z."/>
            <person name="Kraft C.L."/>
            <person name="Abril J.F."/>
            <person name="Anthouard V."/>
            <person name="Arensburger P."/>
            <person name="Atkinson P.W."/>
            <person name="Baden H."/>
            <person name="de Berardinis V."/>
            <person name="Baldwin D."/>
            <person name="Benes V."/>
            <person name="Biedler J."/>
            <person name="Blass C."/>
            <person name="Bolanos R."/>
            <person name="Boscus D."/>
            <person name="Barnstead M."/>
            <person name="Cai S."/>
            <person name="Center A."/>
            <person name="Chaturverdi K."/>
            <person name="Christophides G.K."/>
            <person name="Chrystal M.A."/>
            <person name="Clamp M."/>
            <person name="Cravchik A."/>
            <person name="Curwen V."/>
            <person name="Dana A."/>
            <person name="Delcher A."/>
            <person name="Dew I."/>
            <person name="Evans C.A."/>
            <person name="Flanigan M."/>
            <person name="Grundschober-Freimoser A."/>
            <person name="Friedli L."/>
            <person name="Gu Z."/>
            <person name="Guan P."/>
            <person name="Guigo R."/>
            <person name="Hillenmeyer M.E."/>
            <person name="Hladun S.L."/>
            <person name="Hogan J.R."/>
            <person name="Hong Y.S."/>
            <person name="Hoover J."/>
            <person name="Jaillon O."/>
            <person name="Ke Z."/>
            <person name="Kodira C."/>
            <person name="Kokoza E."/>
            <person name="Koutsos A."/>
            <person name="Letunic I."/>
            <person name="Levitsky A."/>
            <person name="Liang Y."/>
            <person name="Lin J.J."/>
            <person name="Lobo N.F."/>
            <person name="Lopez J.R."/>
            <person name="Malek J.A."/>
            <person name="McIntosh T.C."/>
            <person name="Meister S."/>
            <person name="Miller J."/>
            <person name="Mobarry C."/>
            <person name="Mongin E."/>
            <person name="Murphy S.D."/>
            <person name="O'Brochta D.A."/>
            <person name="Pfannkoch C."/>
            <person name="Qi R."/>
            <person name="Regier M.A."/>
            <person name="Remington K."/>
            <person name="Shao H."/>
            <person name="Sharakhova M.V."/>
            <person name="Sitter C.D."/>
            <person name="Shetty J."/>
            <person name="Smith T.J."/>
            <person name="Strong R."/>
            <person name="Sun J."/>
            <person name="Thomasova D."/>
            <person name="Ton L.Q."/>
            <person name="Topalis P."/>
            <person name="Tu Z."/>
            <person name="Unger M.F."/>
            <person name="Walenz B."/>
            <person name="Wang A."/>
            <person name="Wang J."/>
            <person name="Wang M."/>
            <person name="Wang X."/>
            <person name="Woodford K.J."/>
            <person name="Wortman J.R."/>
            <person name="Wu M."/>
            <person name="Yao A."/>
            <person name="Zdobnov E.M."/>
            <person name="Zhang H."/>
            <person name="Zhao Q."/>
            <person name="Zhao S."/>
            <person name="Zhu S.C."/>
            <person name="Zhimulev I."/>
            <person name="Coluzzi M."/>
            <person name="della Torre A."/>
            <person name="Roth C.W."/>
            <person name="Louis C."/>
            <person name="Kalush F."/>
            <person name="Mural R.J."/>
            <person name="Myers E.W."/>
            <person name="Adams M.D."/>
            <person name="Smith H.O."/>
            <person name="Broder S."/>
            <person name="Gardner M.J."/>
            <person name="Fraser C.M."/>
            <person name="Birney E."/>
            <person name="Bork P."/>
            <person name="Brey P.T."/>
            <person name="Venter J.C."/>
            <person name="Weissenbach J."/>
            <person name="Kafatos F.C."/>
            <person name="Collins F.H."/>
            <person name="Hoffman S.L."/>
        </authorList>
    </citation>
    <scope>NUCLEOTIDE SEQUENCE [LARGE SCALE GENOMIC DNA]</scope>
    <source>
        <strain evidence="13">PEST</strain>
    </source>
</reference>
<feature type="DNA-binding region" description="Fork-head" evidence="10">
    <location>
        <begin position="271"/>
        <end position="357"/>
    </location>
</feature>
<dbReference type="SMART" id="SM00339">
    <property type="entry name" value="FH"/>
    <property type="match status" value="1"/>
</dbReference>
<feature type="region of interest" description="Disordered" evidence="11">
    <location>
        <begin position="41"/>
        <end position="101"/>
    </location>
</feature>
<dbReference type="GO" id="GO:0005634">
    <property type="term" value="C:nucleus"/>
    <property type="evidence" value="ECO:0007669"/>
    <property type="project" value="UniProtKB-SubCell"/>
</dbReference>
<evidence type="ECO:0000313" key="13">
    <source>
        <dbReference type="EMBL" id="EGK96413.1"/>
    </source>
</evidence>
<dbReference type="InterPro" id="IPR050998">
    <property type="entry name" value="FOXP"/>
</dbReference>
<feature type="region of interest" description="Disordered" evidence="11">
    <location>
        <begin position="138"/>
        <end position="197"/>
    </location>
</feature>
<reference evidence="13" key="2">
    <citation type="submission" date="2002-03" db="EMBL/GenBank/DDBJ databases">
        <authorList>
            <consortium name="The Anopheles Genome Sequencing Consortium"/>
        </authorList>
    </citation>
    <scope>NUCLEOTIDE SEQUENCE</scope>
    <source>
        <strain evidence="13">PEST</strain>
    </source>
</reference>
<keyword evidence="9 10" id="KW-0539">Nucleus</keyword>
<keyword evidence="4" id="KW-0863">Zinc-finger</keyword>
<dbReference type="EMBL" id="AAAB01008846">
    <property type="protein sequence ID" value="EGK96413.1"/>
    <property type="molecule type" value="Genomic_DNA"/>
</dbReference>